<dbReference type="RefSeq" id="WP_307023306.1">
    <property type="nucleotide sequence ID" value="NZ_JAUSUI010000013.1"/>
</dbReference>
<keyword evidence="2" id="KW-1185">Reference proteome</keyword>
<dbReference type="EMBL" id="JAUSUI010000013">
    <property type="protein sequence ID" value="MDQ0305345.1"/>
    <property type="molecule type" value="Genomic_DNA"/>
</dbReference>
<gene>
    <name evidence="1" type="ORF">J2S75_004397</name>
</gene>
<dbReference type="Proteomes" id="UP001224682">
    <property type="component" value="Unassembled WGS sequence"/>
</dbReference>
<proteinExistence type="predicted"/>
<evidence type="ECO:0000313" key="1">
    <source>
        <dbReference type="EMBL" id="MDQ0305345.1"/>
    </source>
</evidence>
<evidence type="ECO:0000313" key="2">
    <source>
        <dbReference type="Proteomes" id="UP001224682"/>
    </source>
</evidence>
<accession>A0ABU0BHM9</accession>
<name>A0ABU0BHM9_9HYPH</name>
<sequence length="146" mass="16260">MTYPEWPLALPYQPWRDQWGYKPGRDALATEMEGGDTRQRRRPGDDVGTMQWGRVFTDAEMATWDGFLVNISGGAARFLMLVPTKGATYETRVVQIVGGFGGVSYSAVGVETQVTFSLTVFPAEMVPFGRLDFAYPANSQYIPLCF</sequence>
<organism evidence="1 2">
    <name type="scientific">Ancylobacter polymorphus</name>
    <dbReference type="NCBI Taxonomy" id="223390"/>
    <lineage>
        <taxon>Bacteria</taxon>
        <taxon>Pseudomonadati</taxon>
        <taxon>Pseudomonadota</taxon>
        <taxon>Alphaproteobacteria</taxon>
        <taxon>Hyphomicrobiales</taxon>
        <taxon>Xanthobacteraceae</taxon>
        <taxon>Ancylobacter</taxon>
    </lineage>
</organism>
<comment type="caution">
    <text evidence="1">The sequence shown here is derived from an EMBL/GenBank/DDBJ whole genome shotgun (WGS) entry which is preliminary data.</text>
</comment>
<reference evidence="1 2" key="1">
    <citation type="submission" date="2023-07" db="EMBL/GenBank/DDBJ databases">
        <title>Genomic Encyclopedia of Type Strains, Phase IV (KMG-IV): sequencing the most valuable type-strain genomes for metagenomic binning, comparative biology and taxonomic classification.</title>
        <authorList>
            <person name="Goeker M."/>
        </authorList>
    </citation>
    <scope>NUCLEOTIDE SEQUENCE [LARGE SCALE GENOMIC DNA]</scope>
    <source>
        <strain evidence="1 2">DSM 2457</strain>
    </source>
</reference>
<evidence type="ECO:0008006" key="3">
    <source>
        <dbReference type="Google" id="ProtNLM"/>
    </source>
</evidence>
<protein>
    <recommendedName>
        <fullName evidence="3">Phage tail protein</fullName>
    </recommendedName>
</protein>